<gene>
    <name evidence="2" type="primary">csrA_3</name>
    <name evidence="2" type="ORF">NCTC13315_01707</name>
</gene>
<dbReference type="GO" id="GO:0006109">
    <property type="term" value="P:regulation of carbohydrate metabolic process"/>
    <property type="evidence" value="ECO:0007669"/>
    <property type="project" value="InterPro"/>
</dbReference>
<accession>A0A378I2K2</accession>
<dbReference type="InterPro" id="IPR036107">
    <property type="entry name" value="CsrA_sf"/>
</dbReference>
<dbReference type="Gene3D" id="2.60.40.4380">
    <property type="entry name" value="Translational regulator CsrA"/>
    <property type="match status" value="1"/>
</dbReference>
<sequence>MDILTVNFEEALKITIDGKSVLLMAFKTLEHGNIKFGVEAPRAIKVHREEIYQAIQSQEKQNEAT</sequence>
<dbReference type="SUPFAM" id="SSF117130">
    <property type="entry name" value="CsrA-like"/>
    <property type="match status" value="1"/>
</dbReference>
<protein>
    <submittedName>
        <fullName evidence="2">Carbon storage regulator CsrA</fullName>
    </submittedName>
</protein>
<dbReference type="Proteomes" id="UP000254968">
    <property type="component" value="Unassembled WGS sequence"/>
</dbReference>
<keyword evidence="3" id="KW-1185">Reference proteome</keyword>
<dbReference type="GO" id="GO:0003723">
    <property type="term" value="F:RNA binding"/>
    <property type="evidence" value="ECO:0007669"/>
    <property type="project" value="InterPro"/>
</dbReference>
<organism evidence="2 3">
    <name type="scientific">Legionella beliardensis</name>
    <dbReference type="NCBI Taxonomy" id="91822"/>
    <lineage>
        <taxon>Bacteria</taxon>
        <taxon>Pseudomonadati</taxon>
        <taxon>Pseudomonadota</taxon>
        <taxon>Gammaproteobacteria</taxon>
        <taxon>Legionellales</taxon>
        <taxon>Legionellaceae</taxon>
        <taxon>Legionella</taxon>
    </lineage>
</organism>
<evidence type="ECO:0000313" key="3">
    <source>
        <dbReference type="Proteomes" id="UP000254968"/>
    </source>
</evidence>
<evidence type="ECO:0000313" key="2">
    <source>
        <dbReference type="EMBL" id="STX29172.1"/>
    </source>
</evidence>
<reference evidence="2 3" key="1">
    <citation type="submission" date="2018-06" db="EMBL/GenBank/DDBJ databases">
        <authorList>
            <consortium name="Pathogen Informatics"/>
            <person name="Doyle S."/>
        </authorList>
    </citation>
    <scope>NUCLEOTIDE SEQUENCE [LARGE SCALE GENOMIC DNA]</scope>
    <source>
        <strain evidence="2 3">NCTC13315</strain>
    </source>
</reference>
<dbReference type="InterPro" id="IPR003751">
    <property type="entry name" value="CsrA"/>
</dbReference>
<evidence type="ECO:0000256" key="1">
    <source>
        <dbReference type="ARBA" id="ARBA00023159"/>
    </source>
</evidence>
<dbReference type="EMBL" id="UGNV01000001">
    <property type="protein sequence ID" value="STX29172.1"/>
    <property type="molecule type" value="Genomic_DNA"/>
</dbReference>
<keyword evidence="1" id="KW-0010">Activator</keyword>
<dbReference type="AlphaFoldDB" id="A0A378I2K2"/>
<dbReference type="Pfam" id="PF02599">
    <property type="entry name" value="CsrA"/>
    <property type="match status" value="1"/>
</dbReference>
<dbReference type="OrthoDB" id="5647357at2"/>
<name>A0A378I2K2_9GAMM</name>
<dbReference type="GO" id="GO:0006402">
    <property type="term" value="P:mRNA catabolic process"/>
    <property type="evidence" value="ECO:0007669"/>
    <property type="project" value="InterPro"/>
</dbReference>
<proteinExistence type="predicted"/>
<dbReference type="RefSeq" id="WP_115302866.1">
    <property type="nucleotide sequence ID" value="NZ_CAAAHO010000004.1"/>
</dbReference>